<protein>
    <submittedName>
        <fullName evidence="2">Uncharacterized protein</fullName>
    </submittedName>
</protein>
<proteinExistence type="predicted"/>
<dbReference type="RefSeq" id="XP_024675974.1">
    <property type="nucleotide sequence ID" value="XM_024817529.1"/>
</dbReference>
<dbReference type="GeneID" id="36524689"/>
<evidence type="ECO:0000256" key="1">
    <source>
        <dbReference type="SAM" id="MobiDB-lite"/>
    </source>
</evidence>
<reference evidence="2 3" key="1">
    <citation type="submission" date="2017-12" db="EMBL/GenBank/DDBJ databases">
        <authorList>
            <consortium name="DOE Joint Genome Institute"/>
            <person name="Haridas S."/>
            <person name="Kjaerbolling I."/>
            <person name="Vesth T.C."/>
            <person name="Frisvad J.C."/>
            <person name="Nybo J.L."/>
            <person name="Theobald S."/>
            <person name="Kuo A."/>
            <person name="Bowyer P."/>
            <person name="Matsuda Y."/>
            <person name="Mondo S."/>
            <person name="Lyhne E.K."/>
            <person name="Kogle M.E."/>
            <person name="Clum A."/>
            <person name="Lipzen A."/>
            <person name="Salamov A."/>
            <person name="Ngan C.Y."/>
            <person name="Daum C."/>
            <person name="Chiniquy J."/>
            <person name="Barry K."/>
            <person name="LaButti K."/>
            <person name="Simmons B.A."/>
            <person name="Magnuson J.K."/>
            <person name="Mortensen U.H."/>
            <person name="Larsen T.O."/>
            <person name="Grigoriev I.V."/>
            <person name="Baker S.E."/>
            <person name="Andersen M.R."/>
            <person name="Nordberg H.P."/>
            <person name="Cantor M.N."/>
            <person name="Hua S.X."/>
        </authorList>
    </citation>
    <scope>NUCLEOTIDE SEQUENCE [LARGE SCALE GENOMIC DNA]</scope>
    <source>
        <strain evidence="2 3">CBS 102.13</strain>
    </source>
</reference>
<dbReference type="STRING" id="41067.A0A2I2FMV4"/>
<feature type="compositionally biased region" description="Polar residues" evidence="1">
    <location>
        <begin position="201"/>
        <end position="214"/>
    </location>
</feature>
<organism evidence="2 3">
    <name type="scientific">Aspergillus candidus</name>
    <dbReference type="NCBI Taxonomy" id="41067"/>
    <lineage>
        <taxon>Eukaryota</taxon>
        <taxon>Fungi</taxon>
        <taxon>Dikarya</taxon>
        <taxon>Ascomycota</taxon>
        <taxon>Pezizomycotina</taxon>
        <taxon>Eurotiomycetes</taxon>
        <taxon>Eurotiomycetidae</taxon>
        <taxon>Eurotiales</taxon>
        <taxon>Aspergillaceae</taxon>
        <taxon>Aspergillus</taxon>
        <taxon>Aspergillus subgen. Circumdati</taxon>
    </lineage>
</organism>
<gene>
    <name evidence="2" type="ORF">BDW47DRAFT_132338</name>
</gene>
<accession>A0A2I2FMV4</accession>
<feature type="region of interest" description="Disordered" evidence="1">
    <location>
        <begin position="191"/>
        <end position="214"/>
    </location>
</feature>
<dbReference type="Proteomes" id="UP000234585">
    <property type="component" value="Unassembled WGS sequence"/>
</dbReference>
<dbReference type="AlphaFoldDB" id="A0A2I2FMV4"/>
<dbReference type="OrthoDB" id="3944128at2759"/>
<evidence type="ECO:0000313" key="2">
    <source>
        <dbReference type="EMBL" id="PLB41962.1"/>
    </source>
</evidence>
<evidence type="ECO:0000313" key="3">
    <source>
        <dbReference type="Proteomes" id="UP000234585"/>
    </source>
</evidence>
<sequence>MWAAFLFYGAIVSAKPVLPRDGIDTCTTSSTSSQWLHTCDTTLFWPTSTDYYYGPTTGASASAVLCNAEWVEYDGRASELTSLGATSTSTIYKPYPTSTGACNTKVWGEGWHDTHTGPVTTLCDNIPRALGPRETLTSFWPGTGPCSTFQTTDSNTKPVYRSPDPAPSCSLNTQDCIAIWSTYSSLSSAYHSAVPTPPPGDTNSPIRPTSCPSTSRNYTVDDPCTNCHYLPGDATLFYWPVSTVSGDLCSQTGTTIPATPTGTGPNTAVINGNTFVSPTIYVSFTSIYARSNMRAHPGGSCGGEHENVIISVEPDAISSYRGHRNAKYPIIGTAFPFSYDEFQLHQVGNYSMPLIPWDKYEGGGQCPVGTSCTLVRDDYRPHMGIPKGVMTQIDERWTACHRSWYIPPVSMVPLIGEGSWSGKAVPTGTGNEEVAVAAVPESVGAAPTPKETGADW</sequence>
<name>A0A2I2FMV4_ASPCN</name>
<dbReference type="EMBL" id="KZ559119">
    <property type="protein sequence ID" value="PLB41962.1"/>
    <property type="molecule type" value="Genomic_DNA"/>
</dbReference>
<keyword evidence="3" id="KW-1185">Reference proteome</keyword>